<feature type="region of interest" description="Disordered" evidence="1">
    <location>
        <begin position="904"/>
        <end position="942"/>
    </location>
</feature>
<accession>A0A2C5XDX3</accession>
<organism evidence="3 4">
    <name type="scientific">Ophiocordyceps australis</name>
    <dbReference type="NCBI Taxonomy" id="1399860"/>
    <lineage>
        <taxon>Eukaryota</taxon>
        <taxon>Fungi</taxon>
        <taxon>Dikarya</taxon>
        <taxon>Ascomycota</taxon>
        <taxon>Pezizomycotina</taxon>
        <taxon>Sordariomycetes</taxon>
        <taxon>Hypocreomycetidae</taxon>
        <taxon>Hypocreales</taxon>
        <taxon>Ophiocordycipitaceae</taxon>
        <taxon>Ophiocordyceps</taxon>
    </lineage>
</organism>
<dbReference type="SUPFAM" id="SSF48425">
    <property type="entry name" value="Sec7 domain"/>
    <property type="match status" value="1"/>
</dbReference>
<feature type="compositionally biased region" description="Basic and acidic residues" evidence="1">
    <location>
        <begin position="1508"/>
        <end position="1532"/>
    </location>
</feature>
<evidence type="ECO:0000313" key="3">
    <source>
        <dbReference type="EMBL" id="PHH59058.1"/>
    </source>
</evidence>
<keyword evidence="4" id="KW-1185">Reference proteome</keyword>
<sequence>MADQGSRSASNRDSHDLSLPSRDVMRDSLVSHMLLSLDQFSLAQPQATNGNARLAKYTSQHKDEEFGPCDGAGDSGRWGSSRVQTASDSKRRQASSCSPRRGSGRNLSASQRGLPLRSRTTTPPPTRHRSPRHASESSQSTSGADATQPSVDASSRRQRLRRSASFDVPRQRPDKASLQPLVLNSSPFNVSFPDSFARNPTHYIEKQDASEHDDDEGDESEQEYSAGKDRDDDDQDDDGSYGAAPTPTVPSGPRRDWSGMSSTTIAPSPLEAPEPRTLHHKSSSNRLIKGGSARDKRNNRLQSPPAMAPLDFDAAAPAPSVGYRKNKAPVEGPSAPASTPTQAKERPGFFRRVFGGGASSKSLNNSPSSQDQQRLPASASVPDRLQRASENKKTRQQQQEQPQQGQAGPKRLTLETSALARDAAAPMTQVQQQQQQQQQQQPTLQKKPSSFFRRRKKSVIDEQTPPPVPSVDAPPVPSLGGFSPLKGTIRDDAAALANSPTSSLRDVMKPYLGSPSTSASAFAAPAVGAGLGLSANPLSPSSPLAEITNTSTSPGSKSSQPGYKRGFSPDYEPSPNARIRRVDAEQQGGKTRAVETPSRPAPQPPKDGAVYDSDAKGSSFLDLEDDSDAEKCRPKRGKERQQTLNKGQAVSKGSSPDGREADATIRASTQNPLPILDKVQSEPGRAKPVPIALASMVRATSLASCSTETEYKTAPSAPPSVRIEGVSAEHSPKGGAGKTLDEPDFVMGEATQDDLQKAQKIFEGSEVFIAKDKAASWMGEEGPVRQRTLQAYMKLYDFGDKSVLDALRSVCSRLVLRAETQQVDRILVAFAKRWCDCNARHGFKSTDIIHTICYSIMLLNTDLHLADIEQKMTRSQFVKNTMTTIMQTVSESAPEMFVRPSILPDKKSGLGGDLGQGPAEQERATRRSSFLPRSDSWGGGDGDDCGPLVKTPFHGSAKAWQEQVETVLKNIYASIREEKLPLYGVEADKHGGPAAGQGSLSVIGMLKRSPSVLSKATSETQLSSRGRLADSSRTSASRWTSKSRSRPRGALNGFSSSRTSFEEGSSLWSPSMSSATWSRYSLGRTQGSMSQESFGRERRRGDYQQSIGFANALSQAIVRDDDTAASIRSGETVQAESLLEDESLELAGPPWIKEAIVSHKHHLDSMGKKARERNWSEVFAVIQKGHMSLFSFSSSAKSTRSKGRARGGDKPAGPVGGGNWQDNAVKVGSFSLRLTLASALPPPGYSRTRPHVWALSMPTGAVHLFQVGTADIIREFVYTANYWSARLSTHPLTGGISNVEYGWSDAVVDRDLMSAIKETPSRPDSSASRHVRKSSIASSSFRAPSLDHVAASLGKSAAGWSTKLAGDRIQIAEWTPPTQSMRPSSAPEPEQLAVLTRYVQGIDEELKAHNDLRGAMLLAFTPRGSNAGKAMANWERKSAYLLRESAKFQTYVECLQHAAGRRRDIYAERDLARRAARGELSDGDVRDSDDDDDNDDDDDDDDDDADDVDGKGGAEREGGPGEDHDGDETLKP</sequence>
<feature type="region of interest" description="Disordered" evidence="1">
    <location>
        <begin position="53"/>
        <end position="669"/>
    </location>
</feature>
<feature type="region of interest" description="Disordered" evidence="1">
    <location>
        <begin position="710"/>
        <end position="743"/>
    </location>
</feature>
<feature type="compositionally biased region" description="Polar residues" evidence="1">
    <location>
        <begin position="642"/>
        <end position="654"/>
    </location>
</feature>
<protein>
    <recommendedName>
        <fullName evidence="2">SEC7 domain-containing protein</fullName>
    </recommendedName>
</protein>
<feature type="region of interest" description="Disordered" evidence="1">
    <location>
        <begin position="1"/>
        <end position="21"/>
    </location>
</feature>
<feature type="compositionally biased region" description="Low complexity" evidence="1">
    <location>
        <begin position="359"/>
        <end position="369"/>
    </location>
</feature>
<dbReference type="InterPro" id="IPR000904">
    <property type="entry name" value="Sec7_dom"/>
</dbReference>
<evidence type="ECO:0000256" key="1">
    <source>
        <dbReference type="SAM" id="MobiDB-lite"/>
    </source>
</evidence>
<comment type="caution">
    <text evidence="3">The sequence shown here is derived from an EMBL/GenBank/DDBJ whole genome shotgun (WGS) entry which is preliminary data.</text>
</comment>
<feature type="region of interest" description="Disordered" evidence="1">
    <location>
        <begin position="1478"/>
        <end position="1532"/>
    </location>
</feature>
<dbReference type="Gene3D" id="1.10.1000.11">
    <property type="entry name" value="Arf Nucleotide-binding Site Opener,domain 2"/>
    <property type="match status" value="1"/>
</dbReference>
<dbReference type="SUPFAM" id="SSF50729">
    <property type="entry name" value="PH domain-like"/>
    <property type="match status" value="1"/>
</dbReference>
<dbReference type="GO" id="GO:0005085">
    <property type="term" value="F:guanyl-nucleotide exchange factor activity"/>
    <property type="evidence" value="ECO:0007669"/>
    <property type="project" value="InterPro"/>
</dbReference>
<dbReference type="Pfam" id="PF01369">
    <property type="entry name" value="Sec7"/>
    <property type="match status" value="1"/>
</dbReference>
<feature type="compositionally biased region" description="Basic and acidic residues" evidence="1">
    <location>
        <begin position="384"/>
        <end position="393"/>
    </location>
</feature>
<feature type="region of interest" description="Disordered" evidence="1">
    <location>
        <begin position="1193"/>
        <end position="1220"/>
    </location>
</feature>
<feature type="compositionally biased region" description="Low complexity" evidence="1">
    <location>
        <begin position="396"/>
        <end position="406"/>
    </location>
</feature>
<gene>
    <name evidence="3" type="ORF">CDD81_3836</name>
</gene>
<feature type="compositionally biased region" description="Low complexity" evidence="1">
    <location>
        <begin position="1053"/>
        <end position="1066"/>
    </location>
</feature>
<dbReference type="InterPro" id="IPR035999">
    <property type="entry name" value="Sec7_dom_sf"/>
</dbReference>
<feature type="region of interest" description="Disordered" evidence="1">
    <location>
        <begin position="1014"/>
        <end position="1073"/>
    </location>
</feature>
<feature type="compositionally biased region" description="Acidic residues" evidence="1">
    <location>
        <begin position="211"/>
        <end position="222"/>
    </location>
</feature>
<feature type="compositionally biased region" description="Acidic residues" evidence="1">
    <location>
        <begin position="1487"/>
        <end position="1507"/>
    </location>
</feature>
<dbReference type="PROSITE" id="PS50190">
    <property type="entry name" value="SEC7"/>
    <property type="match status" value="1"/>
</dbReference>
<feature type="compositionally biased region" description="Polar residues" evidence="1">
    <location>
        <begin position="1031"/>
        <end position="1040"/>
    </location>
</feature>
<dbReference type="STRING" id="1399860.A0A2C5XDX3"/>
<feature type="domain" description="SEC7" evidence="2">
    <location>
        <begin position="732"/>
        <end position="898"/>
    </location>
</feature>
<feature type="compositionally biased region" description="Low complexity" evidence="1">
    <location>
        <begin position="429"/>
        <end position="451"/>
    </location>
</feature>
<dbReference type="PANTHER" id="PTHR10663:SF373">
    <property type="entry name" value="PH AND SEC7 DOMAIN-CONTAINING PROTEIN C11E3.11C"/>
    <property type="match status" value="1"/>
</dbReference>
<dbReference type="InterPro" id="IPR023394">
    <property type="entry name" value="Sec7_C_sf"/>
</dbReference>
<dbReference type="InterPro" id="IPR041681">
    <property type="entry name" value="PH_9"/>
</dbReference>
<feature type="compositionally biased region" description="Low complexity" evidence="1">
    <location>
        <begin position="513"/>
        <end position="545"/>
    </location>
</feature>
<dbReference type="SMART" id="SM00222">
    <property type="entry name" value="Sec7"/>
    <property type="match status" value="1"/>
</dbReference>
<evidence type="ECO:0000313" key="4">
    <source>
        <dbReference type="Proteomes" id="UP000226192"/>
    </source>
</evidence>
<dbReference type="EMBL" id="NJET01000246">
    <property type="protein sequence ID" value="PHH59058.1"/>
    <property type="molecule type" value="Genomic_DNA"/>
</dbReference>
<dbReference type="GO" id="GO:0032012">
    <property type="term" value="P:regulation of ARF protein signal transduction"/>
    <property type="evidence" value="ECO:0007669"/>
    <property type="project" value="InterPro"/>
</dbReference>
<feature type="compositionally biased region" description="Pro residues" evidence="1">
    <location>
        <begin position="464"/>
        <end position="477"/>
    </location>
</feature>
<dbReference type="PANTHER" id="PTHR10663">
    <property type="entry name" value="GUANYL-NUCLEOTIDE EXCHANGE FACTOR"/>
    <property type="match status" value="1"/>
</dbReference>
<dbReference type="Pfam" id="PF15410">
    <property type="entry name" value="PH_9"/>
    <property type="match status" value="1"/>
</dbReference>
<feature type="compositionally biased region" description="Low complexity" evidence="1">
    <location>
        <begin position="304"/>
        <end position="319"/>
    </location>
</feature>
<evidence type="ECO:0000259" key="2">
    <source>
        <dbReference type="PROSITE" id="PS50190"/>
    </source>
</evidence>
<dbReference type="InterPro" id="IPR011993">
    <property type="entry name" value="PH-like_dom_sf"/>
</dbReference>
<reference evidence="3 4" key="1">
    <citation type="submission" date="2017-06" db="EMBL/GenBank/DDBJ databases">
        <title>Ant-infecting Ophiocordyceps genomes reveal a high diversity of potential behavioral manipulation genes and a possible major role for enterotoxins.</title>
        <authorList>
            <person name="De Bekker C."/>
            <person name="Evans H.C."/>
            <person name="Brachmann A."/>
            <person name="Hughes D.P."/>
        </authorList>
    </citation>
    <scope>NUCLEOTIDE SEQUENCE [LARGE SCALE GENOMIC DNA]</scope>
    <source>
        <strain evidence="3 4">Map64</strain>
    </source>
</reference>
<dbReference type="Gene3D" id="2.30.29.30">
    <property type="entry name" value="Pleckstrin-homology domain (PH domain)/Phosphotyrosine-binding domain (PTB)"/>
    <property type="match status" value="1"/>
</dbReference>
<feature type="compositionally biased region" description="Polar residues" evidence="1">
    <location>
        <begin position="136"/>
        <end position="152"/>
    </location>
</feature>
<feature type="compositionally biased region" description="Polar residues" evidence="1">
    <location>
        <begin position="547"/>
        <end position="561"/>
    </location>
</feature>
<proteinExistence type="predicted"/>
<feature type="compositionally biased region" description="Polar residues" evidence="1">
    <location>
        <begin position="1014"/>
        <end position="1024"/>
    </location>
</feature>
<dbReference type="Proteomes" id="UP000226192">
    <property type="component" value="Unassembled WGS sequence"/>
</dbReference>
<name>A0A2C5XDX3_9HYPO</name>
<dbReference type="OrthoDB" id="2157641at2759"/>